<evidence type="ECO:0000313" key="3">
    <source>
        <dbReference type="Proteomes" id="UP000317650"/>
    </source>
</evidence>
<comment type="caution">
    <text evidence="2">The sequence shown here is derived from an EMBL/GenBank/DDBJ whole genome shotgun (WGS) entry which is preliminary data.</text>
</comment>
<evidence type="ECO:0000313" key="2">
    <source>
        <dbReference type="EMBL" id="THU70600.1"/>
    </source>
</evidence>
<evidence type="ECO:0000256" key="1">
    <source>
        <dbReference type="SAM" id="MobiDB-lite"/>
    </source>
</evidence>
<feature type="region of interest" description="Disordered" evidence="1">
    <location>
        <begin position="106"/>
        <end position="142"/>
    </location>
</feature>
<dbReference type="Proteomes" id="UP000317650">
    <property type="component" value="Chromosome 8"/>
</dbReference>
<feature type="compositionally biased region" description="Low complexity" evidence="1">
    <location>
        <begin position="106"/>
        <end position="131"/>
    </location>
</feature>
<dbReference type="EMBL" id="PYDT01000002">
    <property type="protein sequence ID" value="THU70600.1"/>
    <property type="molecule type" value="Genomic_DNA"/>
</dbReference>
<protein>
    <submittedName>
        <fullName evidence="2">Uncharacterized protein</fullName>
    </submittedName>
</protein>
<organism evidence="2 3">
    <name type="scientific">Musa balbisiana</name>
    <name type="common">Banana</name>
    <dbReference type="NCBI Taxonomy" id="52838"/>
    <lineage>
        <taxon>Eukaryota</taxon>
        <taxon>Viridiplantae</taxon>
        <taxon>Streptophyta</taxon>
        <taxon>Embryophyta</taxon>
        <taxon>Tracheophyta</taxon>
        <taxon>Spermatophyta</taxon>
        <taxon>Magnoliopsida</taxon>
        <taxon>Liliopsida</taxon>
        <taxon>Zingiberales</taxon>
        <taxon>Musaceae</taxon>
        <taxon>Musa</taxon>
    </lineage>
</organism>
<reference evidence="2 3" key="1">
    <citation type="journal article" date="2019" name="Nat. Plants">
        <title>Genome sequencing of Musa balbisiana reveals subgenome evolution and function divergence in polyploid bananas.</title>
        <authorList>
            <person name="Yao X."/>
        </authorList>
    </citation>
    <scope>NUCLEOTIDE SEQUENCE [LARGE SCALE GENOMIC DNA]</scope>
    <source>
        <strain evidence="3">cv. DH-PKW</strain>
        <tissue evidence="2">Leaves</tissue>
    </source>
</reference>
<sequence>MSPCFVLPTARTTHGFSLPGFRPWVQDKTTGPIVFYTKPRLYIAESAIFLFQISIPLQLKSSHSMAPSAAMLFLSYHQWKPKPSPQPLPTARPPAAADTSFLVKFSRSPVSRPSSLPAEPAAQAEAKASDASTKRHPTTEDKFQEALELGCWSL</sequence>
<dbReference type="AlphaFoldDB" id="A0A4S8K6P6"/>
<name>A0A4S8K6P6_MUSBA</name>
<accession>A0A4S8K6P6</accession>
<keyword evidence="3" id="KW-1185">Reference proteome</keyword>
<gene>
    <name evidence="2" type="ORF">C4D60_Mb08t26700</name>
</gene>
<proteinExistence type="predicted"/>